<dbReference type="InterPro" id="IPR013977">
    <property type="entry name" value="GcvT_C"/>
</dbReference>
<reference evidence="6 7" key="1">
    <citation type="submission" date="2024-06" db="EMBL/GenBank/DDBJ databases">
        <title>The Natural Products Discovery Center: Release of the First 8490 Sequenced Strains for Exploring Actinobacteria Biosynthetic Diversity.</title>
        <authorList>
            <person name="Kalkreuter E."/>
            <person name="Kautsar S.A."/>
            <person name="Yang D."/>
            <person name="Bader C.D."/>
            <person name="Teijaro C.N."/>
            <person name="Fluegel L."/>
            <person name="Davis C.M."/>
            <person name="Simpson J.R."/>
            <person name="Lauterbach L."/>
            <person name="Steele A.D."/>
            <person name="Gui C."/>
            <person name="Meng S."/>
            <person name="Li G."/>
            <person name="Viehrig K."/>
            <person name="Ye F."/>
            <person name="Su P."/>
            <person name="Kiefer A.F."/>
            <person name="Nichols A."/>
            <person name="Cepeda A.J."/>
            <person name="Yan W."/>
            <person name="Fan B."/>
            <person name="Jiang Y."/>
            <person name="Adhikari A."/>
            <person name="Zheng C.-J."/>
            <person name="Schuster L."/>
            <person name="Cowan T.M."/>
            <person name="Smanski M.J."/>
            <person name="Chevrette M.G."/>
            <person name="De Carvalho L.P.S."/>
            <person name="Shen B."/>
        </authorList>
    </citation>
    <scope>NUCLEOTIDE SEQUENCE [LARGE SCALE GENOMIC DNA]</scope>
    <source>
        <strain evidence="6 7">NPDC000155</strain>
    </source>
</reference>
<name>A0ABV1Y4V2_9ACTN</name>
<gene>
    <name evidence="6" type="ORF">ABT384_40330</name>
</gene>
<dbReference type="PANTHER" id="PTHR43757">
    <property type="entry name" value="AMINOMETHYLTRANSFERASE"/>
    <property type="match status" value="1"/>
</dbReference>
<comment type="similarity">
    <text evidence="1">Belongs to the GcvT family.</text>
</comment>
<comment type="caution">
    <text evidence="6">The sequence shown here is derived from an EMBL/GenBank/DDBJ whole genome shotgun (WGS) entry which is preliminary data.</text>
</comment>
<dbReference type="Pfam" id="PF16350">
    <property type="entry name" value="FAO_M"/>
    <property type="match status" value="1"/>
</dbReference>
<dbReference type="Pfam" id="PF01571">
    <property type="entry name" value="GCV_T"/>
    <property type="match status" value="1"/>
</dbReference>
<dbReference type="Gene3D" id="3.30.70.1400">
    <property type="entry name" value="Aminomethyltransferase beta-barrel domains"/>
    <property type="match status" value="1"/>
</dbReference>
<evidence type="ECO:0000259" key="4">
    <source>
        <dbReference type="Pfam" id="PF08669"/>
    </source>
</evidence>
<feature type="domain" description="Aminomethyltransferase C-terminal" evidence="4">
    <location>
        <begin position="760"/>
        <end position="818"/>
    </location>
</feature>
<evidence type="ECO:0000256" key="1">
    <source>
        <dbReference type="ARBA" id="ARBA00008609"/>
    </source>
</evidence>
<dbReference type="PANTHER" id="PTHR43757:SF2">
    <property type="entry name" value="AMINOMETHYLTRANSFERASE, MITOCHONDRIAL"/>
    <property type="match status" value="1"/>
</dbReference>
<dbReference type="InterPro" id="IPR027266">
    <property type="entry name" value="TrmE/GcvT-like"/>
</dbReference>
<dbReference type="SUPFAM" id="SSF54373">
    <property type="entry name" value="FAD-linked reductases, C-terminal domain"/>
    <property type="match status" value="1"/>
</dbReference>
<dbReference type="EMBL" id="JBEPFB010000026">
    <property type="protein sequence ID" value="MER7378864.1"/>
    <property type="molecule type" value="Genomic_DNA"/>
</dbReference>
<proteinExistence type="inferred from homology"/>
<evidence type="ECO:0000259" key="3">
    <source>
        <dbReference type="Pfam" id="PF01571"/>
    </source>
</evidence>
<dbReference type="Proteomes" id="UP001486207">
    <property type="component" value="Unassembled WGS sequence"/>
</dbReference>
<dbReference type="InterPro" id="IPR036188">
    <property type="entry name" value="FAD/NAD-bd_sf"/>
</dbReference>
<dbReference type="RefSeq" id="WP_190075442.1">
    <property type="nucleotide sequence ID" value="NZ_BNBM01000025.1"/>
</dbReference>
<dbReference type="InterPro" id="IPR006222">
    <property type="entry name" value="GCVT_N"/>
</dbReference>
<feature type="domain" description="FAD dependent oxidoreductase" evidence="2">
    <location>
        <begin position="10"/>
        <end position="369"/>
    </location>
</feature>
<dbReference type="InterPro" id="IPR032503">
    <property type="entry name" value="FAO_M"/>
</dbReference>
<organism evidence="6 7">
    <name type="scientific">Streptomyces lanatus</name>
    <dbReference type="NCBI Taxonomy" id="66900"/>
    <lineage>
        <taxon>Bacteria</taxon>
        <taxon>Bacillati</taxon>
        <taxon>Actinomycetota</taxon>
        <taxon>Actinomycetes</taxon>
        <taxon>Kitasatosporales</taxon>
        <taxon>Streptomycetaceae</taxon>
        <taxon>Streptomyces</taxon>
    </lineage>
</organism>
<dbReference type="InterPro" id="IPR006076">
    <property type="entry name" value="FAD-dep_OxRdtase"/>
</dbReference>
<keyword evidence="7" id="KW-1185">Reference proteome</keyword>
<dbReference type="Pfam" id="PF01266">
    <property type="entry name" value="DAO"/>
    <property type="match status" value="1"/>
</dbReference>
<protein>
    <submittedName>
        <fullName evidence="6">FAD-dependent oxidoreductase</fullName>
    </submittedName>
</protein>
<dbReference type="Pfam" id="PF08669">
    <property type="entry name" value="GCV_T_C"/>
    <property type="match status" value="1"/>
</dbReference>
<sequence length="834" mass="91340">MAEVPQQAKCVVIGSGIVGNSLVHHLARLGWRDIVQLDKGPLPNPGGSTGHASNFIFPVDHSREITDLTLDSVRQYKELGVFTESGGFEIARTEERMEELRRRMSSAKAWGIESQLVSPAFVKEKVPFIEEDQFIGAFWTPSVGVVDSLRAGTIMRDGAIESGALTSVPNVEVTGLDVEDGRIRRVRTNKGDIEAEYVVIACGVWSPKIGDMAGVSIPLTPAVHQMISVGPCPQLSGLPGEINFPIVRDMDTFCYERQHGADMEVGSYAHRAILHEPEDIPSIEQSKLSPTEMPFTSDDFDPQLEQAYELMPELLGAEGAEMRYAINGLLSLTCDGSPILGESEVKGLWTAAAVWIKEGPGVGRAVAEWMVQGHSEIDISHCDIARFYPHQKRRDHTRLRTTESFIKTYGIVHPAEQYESDREQRLSPMHESQKKLGAVFFEAVGWERPQWYGSNADLLEEYGDRVMPRENEWDARWWSPIVNAEHLRMRESAGVIDLTAFAIFDITGPGALDAVQRTCVAQCDVAVGKVIYTPVLDGKGGFRSDLTVMRLGENHFRVVTGGAHGMADKKWFADQLGDDASLVDLTDQVSTIGLWGPKARDILARLTDADVSHGRFGFLSCREIDFDGITVLASRISYVGELGWELYVPFDQAAAVWDKLLATGAPLGARPVGIGVYVTTGRIEKAYRAFGLELDGERTIVEAGMQRPKVKGADFIGKEAYLAQRAAEPATVLCTLSVDDHTSASGVKRYMLGGEPILTRSGGTLVDGHGHHPYVTTAGSAPSLGKHLLLAYLPVDQARVGTELAVSYMEELYPVTVIGNDATPPFDPANERIR</sequence>
<accession>A0ABV1Y4V2</accession>
<dbReference type="SUPFAM" id="SSF51905">
    <property type="entry name" value="FAD/NAD(P)-binding domain"/>
    <property type="match status" value="1"/>
</dbReference>
<dbReference type="Gene3D" id="3.50.50.60">
    <property type="entry name" value="FAD/NAD(P)-binding domain"/>
    <property type="match status" value="1"/>
</dbReference>
<evidence type="ECO:0000313" key="6">
    <source>
        <dbReference type="EMBL" id="MER7378864.1"/>
    </source>
</evidence>
<evidence type="ECO:0000313" key="7">
    <source>
        <dbReference type="Proteomes" id="UP001486207"/>
    </source>
</evidence>
<evidence type="ECO:0000259" key="5">
    <source>
        <dbReference type="Pfam" id="PF16350"/>
    </source>
</evidence>
<evidence type="ECO:0000259" key="2">
    <source>
        <dbReference type="Pfam" id="PF01266"/>
    </source>
</evidence>
<dbReference type="InterPro" id="IPR028896">
    <property type="entry name" value="GcvT/YgfZ/DmdA"/>
</dbReference>
<dbReference type="Gene3D" id="3.30.1360.120">
    <property type="entry name" value="Probable tRNA modification gtpase trme, domain 1"/>
    <property type="match status" value="1"/>
</dbReference>
<feature type="domain" description="FAD dependent oxidoreductase central" evidence="5">
    <location>
        <begin position="373"/>
        <end position="427"/>
    </location>
</feature>
<dbReference type="Gene3D" id="3.30.9.10">
    <property type="entry name" value="D-Amino Acid Oxidase, subunit A, domain 2"/>
    <property type="match status" value="1"/>
</dbReference>
<dbReference type="InterPro" id="IPR029043">
    <property type="entry name" value="GcvT/YgfZ_C"/>
</dbReference>
<dbReference type="Gene3D" id="2.40.30.110">
    <property type="entry name" value="Aminomethyltransferase beta-barrel domains"/>
    <property type="match status" value="1"/>
</dbReference>
<dbReference type="SUPFAM" id="SSF101790">
    <property type="entry name" value="Aminomethyltransferase beta-barrel domain"/>
    <property type="match status" value="1"/>
</dbReference>
<feature type="domain" description="GCVT N-terminal" evidence="3">
    <location>
        <begin position="429"/>
        <end position="707"/>
    </location>
</feature>
<dbReference type="SUPFAM" id="SSF103025">
    <property type="entry name" value="Folate-binding domain"/>
    <property type="match status" value="1"/>
</dbReference>